<dbReference type="AlphaFoldDB" id="A0A0D2BIY8"/>
<accession>A0A0D2BIY8</accession>
<proteinExistence type="predicted"/>
<reference evidence="1 2" key="1">
    <citation type="submission" date="2015-01" db="EMBL/GenBank/DDBJ databases">
        <title>The Genome Sequence of Exophiala spinifera CBS89968.</title>
        <authorList>
            <consortium name="The Broad Institute Genomics Platform"/>
            <person name="Cuomo C."/>
            <person name="de Hoog S."/>
            <person name="Gorbushina A."/>
            <person name="Stielow B."/>
            <person name="Teixiera M."/>
            <person name="Abouelleil A."/>
            <person name="Chapman S.B."/>
            <person name="Priest M."/>
            <person name="Young S.K."/>
            <person name="Wortman J."/>
            <person name="Nusbaum C."/>
            <person name="Birren B."/>
        </authorList>
    </citation>
    <scope>NUCLEOTIDE SEQUENCE [LARGE SCALE GENOMIC DNA]</scope>
    <source>
        <strain evidence="1 2">CBS 89968</strain>
    </source>
</reference>
<dbReference type="RefSeq" id="XP_016238731.1">
    <property type="nucleotide sequence ID" value="XM_016377161.1"/>
</dbReference>
<name>A0A0D2BIY8_9EURO</name>
<evidence type="ECO:0000313" key="1">
    <source>
        <dbReference type="EMBL" id="KIW18515.1"/>
    </source>
</evidence>
<dbReference type="VEuPathDB" id="FungiDB:PV08_02803"/>
<dbReference type="Proteomes" id="UP000053328">
    <property type="component" value="Unassembled WGS sequence"/>
</dbReference>
<evidence type="ECO:0000313" key="2">
    <source>
        <dbReference type="Proteomes" id="UP000053328"/>
    </source>
</evidence>
<gene>
    <name evidence="1" type="ORF">PV08_02803</name>
</gene>
<protein>
    <submittedName>
        <fullName evidence="1">Uncharacterized protein</fullName>
    </submittedName>
</protein>
<dbReference type="GeneID" id="27329886"/>
<organism evidence="1 2">
    <name type="scientific">Exophiala spinifera</name>
    <dbReference type="NCBI Taxonomy" id="91928"/>
    <lineage>
        <taxon>Eukaryota</taxon>
        <taxon>Fungi</taxon>
        <taxon>Dikarya</taxon>
        <taxon>Ascomycota</taxon>
        <taxon>Pezizomycotina</taxon>
        <taxon>Eurotiomycetes</taxon>
        <taxon>Chaetothyriomycetidae</taxon>
        <taxon>Chaetothyriales</taxon>
        <taxon>Herpotrichiellaceae</taxon>
        <taxon>Exophiala</taxon>
    </lineage>
</organism>
<sequence>MSAIPPPPIITINAASNTTISGPGSAAAAAVTTAAPSQTKNTAPAASSRPQKPVLVKTCYLCDEQNPGDFSPTTKFLEQCLLCSRYFCPIHKSEQWDQVCNINHSSYYHECLDRARAELAKSSSLPDDGTNKRALAEQLINEGIYPSLGEREKAIFSTSPVSDDKIHEIEQFRSLDAALTGQPVKKGAPVEEVDLVGADIAV</sequence>
<dbReference type="OrthoDB" id="4117504at2759"/>
<dbReference type="EMBL" id="KN847493">
    <property type="protein sequence ID" value="KIW18515.1"/>
    <property type="molecule type" value="Genomic_DNA"/>
</dbReference>
<keyword evidence="2" id="KW-1185">Reference proteome</keyword>
<dbReference type="HOGENOM" id="CLU_1390240_0_0_1"/>